<dbReference type="Pfam" id="PF00011">
    <property type="entry name" value="HSP20"/>
    <property type="match status" value="1"/>
</dbReference>
<reference evidence="5 6" key="1">
    <citation type="submission" date="2020-08" db="EMBL/GenBank/DDBJ databases">
        <title>Genomic Encyclopedia of Type Strains, Phase IV (KMG-IV): sequencing the most valuable type-strain genomes for metagenomic binning, comparative biology and taxonomic classification.</title>
        <authorList>
            <person name="Goeker M."/>
        </authorList>
    </citation>
    <scope>NUCLEOTIDE SEQUENCE [LARGE SCALE GENOMIC DNA]</scope>
    <source>
        <strain evidence="5 6">DSM 102134</strain>
    </source>
</reference>
<dbReference type="RefSeq" id="WP_077548886.1">
    <property type="nucleotide sequence ID" value="NZ_JACHEJ010000009.1"/>
</dbReference>
<feature type="domain" description="SHSP" evidence="4">
    <location>
        <begin position="59"/>
        <end position="174"/>
    </location>
</feature>
<dbReference type="PROSITE" id="PS01031">
    <property type="entry name" value="SHSP"/>
    <property type="match status" value="1"/>
</dbReference>
<dbReference type="InterPro" id="IPR008978">
    <property type="entry name" value="HSP20-like_chaperone"/>
</dbReference>
<evidence type="ECO:0000256" key="3">
    <source>
        <dbReference type="SAM" id="MobiDB-lite"/>
    </source>
</evidence>
<evidence type="ECO:0000256" key="1">
    <source>
        <dbReference type="PROSITE-ProRule" id="PRU00285"/>
    </source>
</evidence>
<evidence type="ECO:0000313" key="5">
    <source>
        <dbReference type="EMBL" id="MBB6181278.1"/>
    </source>
</evidence>
<comment type="caution">
    <text evidence="5">The sequence shown here is derived from an EMBL/GenBank/DDBJ whole genome shotgun (WGS) entry which is preliminary data.</text>
</comment>
<name>A0A7X0DDT4_9HYPH</name>
<dbReference type="EMBL" id="JACHEJ010000009">
    <property type="protein sequence ID" value="MBB6181278.1"/>
    <property type="molecule type" value="Genomic_DNA"/>
</dbReference>
<gene>
    <name evidence="5" type="ORF">HNQ75_003265</name>
</gene>
<dbReference type="SUPFAM" id="SSF49764">
    <property type="entry name" value="HSP20-like chaperones"/>
    <property type="match status" value="1"/>
</dbReference>
<sequence>MTDANNKLPAKESEKSVQQDNPWSPFMTLRNEIDRLFDSFLPSSWRPLERSVLASGLPSLNGWAVAPAVDVVEKENTFEISAELAGMDEKDIEVKLSNGFLTIRGEKQEEREDKQKEYHVSERRYGSFQRTFQLPEGVDADKVEATFKKGILRIILPKNAEAKKNERKINIKAS</sequence>
<evidence type="ECO:0000313" key="6">
    <source>
        <dbReference type="Proteomes" id="UP000535501"/>
    </source>
</evidence>
<dbReference type="InterPro" id="IPR002068">
    <property type="entry name" value="A-crystallin/Hsp20_dom"/>
</dbReference>
<accession>A0A7X0DDT4</accession>
<keyword evidence="6" id="KW-1185">Reference proteome</keyword>
<dbReference type="InterPro" id="IPR031107">
    <property type="entry name" value="Small_HSP"/>
</dbReference>
<organism evidence="5 6">
    <name type="scientific">Pseudorhizobium flavum</name>
    <dbReference type="NCBI Taxonomy" id="1335061"/>
    <lineage>
        <taxon>Bacteria</taxon>
        <taxon>Pseudomonadati</taxon>
        <taxon>Pseudomonadota</taxon>
        <taxon>Alphaproteobacteria</taxon>
        <taxon>Hyphomicrobiales</taxon>
        <taxon>Rhizobiaceae</taxon>
        <taxon>Rhizobium/Agrobacterium group</taxon>
        <taxon>Pseudorhizobium</taxon>
    </lineage>
</organism>
<evidence type="ECO:0000256" key="2">
    <source>
        <dbReference type="RuleBase" id="RU003616"/>
    </source>
</evidence>
<dbReference type="AlphaFoldDB" id="A0A7X0DDT4"/>
<proteinExistence type="inferred from homology"/>
<feature type="region of interest" description="Disordered" evidence="3">
    <location>
        <begin position="1"/>
        <end position="24"/>
    </location>
</feature>
<evidence type="ECO:0000259" key="4">
    <source>
        <dbReference type="PROSITE" id="PS01031"/>
    </source>
</evidence>
<dbReference type="Gene3D" id="2.60.40.790">
    <property type="match status" value="1"/>
</dbReference>
<protein>
    <submittedName>
        <fullName evidence="5">HSP20 family protein</fullName>
    </submittedName>
</protein>
<dbReference type="PANTHER" id="PTHR11527">
    <property type="entry name" value="HEAT-SHOCK PROTEIN 20 FAMILY MEMBER"/>
    <property type="match status" value="1"/>
</dbReference>
<dbReference type="CDD" id="cd06464">
    <property type="entry name" value="ACD_sHsps-like"/>
    <property type="match status" value="1"/>
</dbReference>
<dbReference type="Proteomes" id="UP000535501">
    <property type="component" value="Unassembled WGS sequence"/>
</dbReference>
<comment type="similarity">
    <text evidence="1 2">Belongs to the small heat shock protein (HSP20) family.</text>
</comment>